<keyword evidence="2" id="KW-1185">Reference proteome</keyword>
<gene>
    <name evidence="1" type="ORF">FE784_32255</name>
</gene>
<comment type="caution">
    <text evidence="1">The sequence shown here is derived from an EMBL/GenBank/DDBJ whole genome shotgun (WGS) entry which is preliminary data.</text>
</comment>
<sequence length="197" mass="23051">MEQNNKFDADWDLVNKLDRLAIGYLKDGLSPTETQLLILNSELFKEWKSTERCFDVHFHNISRFEDILSNVEFDNYVNMLKRIAFETMQDKAISYENELYTNYYGPIVHDINSGQTYDRLFHQVGINIPPYELGIEIGRFCKLMKFDKPIGSLEFLALFTNNASGLPNIEIEKLQEISVKASILEEFKNVFILKYKN</sequence>
<dbReference type="EMBL" id="VDCQ01000065">
    <property type="protein sequence ID" value="TNJ62103.1"/>
    <property type="molecule type" value="Genomic_DNA"/>
</dbReference>
<organism evidence="1 2">
    <name type="scientific">Paenibacillus hemerocallicola</name>
    <dbReference type="NCBI Taxonomy" id="1172614"/>
    <lineage>
        <taxon>Bacteria</taxon>
        <taxon>Bacillati</taxon>
        <taxon>Bacillota</taxon>
        <taxon>Bacilli</taxon>
        <taxon>Bacillales</taxon>
        <taxon>Paenibacillaceae</taxon>
        <taxon>Paenibacillus</taxon>
    </lineage>
</organism>
<evidence type="ECO:0000313" key="1">
    <source>
        <dbReference type="EMBL" id="TNJ62103.1"/>
    </source>
</evidence>
<protein>
    <submittedName>
        <fullName evidence="1">Uncharacterized protein</fullName>
    </submittedName>
</protein>
<dbReference type="RefSeq" id="WP_139606374.1">
    <property type="nucleotide sequence ID" value="NZ_VDCQ01000065.1"/>
</dbReference>
<evidence type="ECO:0000313" key="2">
    <source>
        <dbReference type="Proteomes" id="UP000307943"/>
    </source>
</evidence>
<dbReference type="OrthoDB" id="2323705at2"/>
<reference evidence="1 2" key="1">
    <citation type="submission" date="2019-05" db="EMBL/GenBank/DDBJ databases">
        <title>We sequenced the genome of Paenibacillus hemerocallicola KCTC 33185 for further insight into its adaptation and study the phylogeny of Paenibacillus.</title>
        <authorList>
            <person name="Narsing Rao M.P."/>
        </authorList>
    </citation>
    <scope>NUCLEOTIDE SEQUENCE [LARGE SCALE GENOMIC DNA]</scope>
    <source>
        <strain evidence="1 2">KCTC 33185</strain>
    </source>
</reference>
<dbReference type="Proteomes" id="UP000307943">
    <property type="component" value="Unassembled WGS sequence"/>
</dbReference>
<name>A0A5C4SZH0_9BACL</name>
<proteinExistence type="predicted"/>
<accession>A0A5C4SZH0</accession>
<dbReference type="AlphaFoldDB" id="A0A5C4SZH0"/>